<reference evidence="1" key="1">
    <citation type="journal article" date="2014" name="Nat. Commun.">
        <title>The emerging biofuel crop Camelina sativa retains a highly undifferentiated hexaploid genome structure.</title>
        <authorList>
            <person name="Kagale S."/>
            <person name="Koh C."/>
            <person name="Nixon J."/>
            <person name="Bollina V."/>
            <person name="Clarke W.E."/>
            <person name="Tuteja R."/>
            <person name="Spillane C."/>
            <person name="Robinson S.J."/>
            <person name="Links M.G."/>
            <person name="Clarke C."/>
            <person name="Higgins E.E."/>
            <person name="Huebert T."/>
            <person name="Sharpe A.G."/>
            <person name="Parkin I.A."/>
        </authorList>
    </citation>
    <scope>NUCLEOTIDE SEQUENCE [LARGE SCALE GENOMIC DNA]</scope>
    <source>
        <strain evidence="1">cv. DH55</strain>
    </source>
</reference>
<gene>
    <name evidence="2" type="primary">LOC109126954</name>
</gene>
<protein>
    <submittedName>
        <fullName evidence="2">Uncharacterized protein LOC109126954</fullName>
    </submittedName>
</protein>
<dbReference type="Proteomes" id="UP000694864">
    <property type="component" value="Chromosome 2"/>
</dbReference>
<organism evidence="1 2">
    <name type="scientific">Camelina sativa</name>
    <name type="common">False flax</name>
    <name type="synonym">Myagrum sativum</name>
    <dbReference type="NCBI Taxonomy" id="90675"/>
    <lineage>
        <taxon>Eukaryota</taxon>
        <taxon>Viridiplantae</taxon>
        <taxon>Streptophyta</taxon>
        <taxon>Embryophyta</taxon>
        <taxon>Tracheophyta</taxon>
        <taxon>Spermatophyta</taxon>
        <taxon>Magnoliopsida</taxon>
        <taxon>eudicotyledons</taxon>
        <taxon>Gunneridae</taxon>
        <taxon>Pentapetalae</taxon>
        <taxon>rosids</taxon>
        <taxon>malvids</taxon>
        <taxon>Brassicales</taxon>
        <taxon>Brassicaceae</taxon>
        <taxon>Camelineae</taxon>
        <taxon>Camelina</taxon>
    </lineage>
</organism>
<accession>A0ABM1QIA1</accession>
<dbReference type="RefSeq" id="XP_019086489.1">
    <property type="nucleotide sequence ID" value="XM_019230944.1"/>
</dbReference>
<proteinExistence type="predicted"/>
<keyword evidence="1" id="KW-1185">Reference proteome</keyword>
<reference evidence="2" key="2">
    <citation type="submission" date="2025-08" db="UniProtKB">
        <authorList>
            <consortium name="RefSeq"/>
        </authorList>
    </citation>
    <scope>IDENTIFICATION</scope>
    <source>
        <tissue evidence="2">Leaf</tissue>
    </source>
</reference>
<evidence type="ECO:0000313" key="1">
    <source>
        <dbReference type="Proteomes" id="UP000694864"/>
    </source>
</evidence>
<dbReference type="PANTHER" id="PTHR33116:SF86">
    <property type="entry name" value="REVERSE TRANSCRIPTASE DOMAIN-CONTAINING PROTEIN"/>
    <property type="match status" value="1"/>
</dbReference>
<sequence length="195" mass="22634">MITFGSRVYGSTQERLKKIINIPNHGGGGKYLGLPEQFGRKKKEMFTFIIDRVRKQTSHWTSRRLSPAGKEVMLKSVAVSMPVYAMSCFKLPRGVISDIESLLMNFWWDRNSNQKGIPWISWNRLKHSKKEGGLGFRDLEKFNDALLAKQAWRLLKYPNSLFAKVMKARYYKDDNLLDAKEQKISLMDGLLYYMG</sequence>
<dbReference type="GeneID" id="109126954"/>
<name>A0ABM1QIA1_CAMSA</name>
<evidence type="ECO:0000313" key="2">
    <source>
        <dbReference type="RefSeq" id="XP_019086489.1"/>
    </source>
</evidence>
<dbReference type="PANTHER" id="PTHR33116">
    <property type="entry name" value="REVERSE TRANSCRIPTASE ZINC-BINDING DOMAIN-CONTAINING PROTEIN-RELATED-RELATED"/>
    <property type="match status" value="1"/>
</dbReference>